<keyword evidence="3" id="KW-1185">Reference proteome</keyword>
<gene>
    <name evidence="2" type="ORF">L596_020969</name>
</gene>
<dbReference type="Proteomes" id="UP000298663">
    <property type="component" value="Unassembled WGS sequence"/>
</dbReference>
<accession>A0A4U5MV31</accession>
<protein>
    <submittedName>
        <fullName evidence="2">Uncharacterized protein</fullName>
    </submittedName>
</protein>
<dbReference type="AlphaFoldDB" id="A0A4U5MV31"/>
<name>A0A4U5MV31_STECR</name>
<evidence type="ECO:0000256" key="1">
    <source>
        <dbReference type="SAM" id="MobiDB-lite"/>
    </source>
</evidence>
<reference evidence="2 3" key="1">
    <citation type="journal article" date="2015" name="Genome Biol.">
        <title>Comparative genomics of Steinernema reveals deeply conserved gene regulatory networks.</title>
        <authorList>
            <person name="Dillman A.R."/>
            <person name="Macchietto M."/>
            <person name="Porter C.F."/>
            <person name="Rogers A."/>
            <person name="Williams B."/>
            <person name="Antoshechkin I."/>
            <person name="Lee M.M."/>
            <person name="Goodwin Z."/>
            <person name="Lu X."/>
            <person name="Lewis E.E."/>
            <person name="Goodrich-Blair H."/>
            <person name="Stock S.P."/>
            <person name="Adams B.J."/>
            <person name="Sternberg P.W."/>
            <person name="Mortazavi A."/>
        </authorList>
    </citation>
    <scope>NUCLEOTIDE SEQUENCE [LARGE SCALE GENOMIC DNA]</scope>
    <source>
        <strain evidence="2 3">ALL</strain>
    </source>
</reference>
<comment type="caution">
    <text evidence="2">The sequence shown here is derived from an EMBL/GenBank/DDBJ whole genome shotgun (WGS) entry which is preliminary data.</text>
</comment>
<feature type="region of interest" description="Disordered" evidence="1">
    <location>
        <begin position="15"/>
        <end position="38"/>
    </location>
</feature>
<organism evidence="2 3">
    <name type="scientific">Steinernema carpocapsae</name>
    <name type="common">Entomopathogenic nematode</name>
    <dbReference type="NCBI Taxonomy" id="34508"/>
    <lineage>
        <taxon>Eukaryota</taxon>
        <taxon>Metazoa</taxon>
        <taxon>Ecdysozoa</taxon>
        <taxon>Nematoda</taxon>
        <taxon>Chromadorea</taxon>
        <taxon>Rhabditida</taxon>
        <taxon>Tylenchina</taxon>
        <taxon>Panagrolaimomorpha</taxon>
        <taxon>Strongyloidoidea</taxon>
        <taxon>Steinernematidae</taxon>
        <taxon>Steinernema</taxon>
    </lineage>
</organism>
<sequence>MTNQVFIVWRNPDWRNNSKSRRAQDENNPNGAIRPKPNTIKTKREIAHLALAFELICIGKSQFSCPN</sequence>
<dbReference type="OrthoDB" id="5771769at2759"/>
<evidence type="ECO:0000313" key="3">
    <source>
        <dbReference type="Proteomes" id="UP000298663"/>
    </source>
</evidence>
<proteinExistence type="predicted"/>
<reference evidence="2 3" key="2">
    <citation type="journal article" date="2019" name="G3 (Bethesda)">
        <title>Hybrid Assembly of the Genome of the Entomopathogenic Nematode Steinernema carpocapsae Identifies the X-Chromosome.</title>
        <authorList>
            <person name="Serra L."/>
            <person name="Macchietto M."/>
            <person name="Macias-Munoz A."/>
            <person name="McGill C.J."/>
            <person name="Rodriguez I.M."/>
            <person name="Rodriguez B."/>
            <person name="Murad R."/>
            <person name="Mortazavi A."/>
        </authorList>
    </citation>
    <scope>NUCLEOTIDE SEQUENCE [LARGE SCALE GENOMIC DNA]</scope>
    <source>
        <strain evidence="2 3">ALL</strain>
    </source>
</reference>
<evidence type="ECO:0000313" key="2">
    <source>
        <dbReference type="EMBL" id="TKR73686.1"/>
    </source>
</evidence>
<dbReference type="EMBL" id="AZBU02000006">
    <property type="protein sequence ID" value="TKR73686.1"/>
    <property type="molecule type" value="Genomic_DNA"/>
</dbReference>